<comment type="caution">
    <text evidence="3">The sequence shown here is derived from an EMBL/GenBank/DDBJ whole genome shotgun (WGS) entry which is preliminary data.</text>
</comment>
<dbReference type="Pfam" id="PF09719">
    <property type="entry name" value="C_GCAxxG_C_C"/>
    <property type="match status" value="1"/>
</dbReference>
<feature type="signal peptide" evidence="2">
    <location>
        <begin position="1"/>
        <end position="22"/>
    </location>
</feature>
<sequence length="276" mass="30139">MDFDRRQLMVGLGALAAGSAVAALASTSREESNERNERFQQNGGDFSWTPHKLDPAECARVAYDGYWHKGYACGYGAFYSIIGVMGEKFGRPYSTFPFSMLEANKSGVCDWGTICGALYGAAASFALFWGREERKPLVDELFRWYETTKLPIYDPGAQATGYKGHLPATAVGSILCHISVSKWCYANKFEATSTERSERCGRITADVAFKAVEILNAKIDAGKKFSGSLPAQDSLTACGACHSTPGEETNWSKTRMDCTPCHSGSPAVQNKFENHP</sequence>
<dbReference type="NCBIfam" id="NF047622">
    <property type="entry name" value="SptSoretCytCDesul"/>
    <property type="match status" value="1"/>
</dbReference>
<dbReference type="AlphaFoldDB" id="A0A9D2HQL2"/>
<dbReference type="InterPro" id="IPR006311">
    <property type="entry name" value="TAT_signal"/>
</dbReference>
<dbReference type="Proteomes" id="UP000823821">
    <property type="component" value="Unassembled WGS sequence"/>
</dbReference>
<keyword evidence="2" id="KW-0732">Signal</keyword>
<keyword evidence="1" id="KW-0411">Iron-sulfur</keyword>
<keyword evidence="1" id="KW-0479">Metal-binding</keyword>
<keyword evidence="1" id="KW-0408">Iron</keyword>
<reference evidence="3" key="2">
    <citation type="submission" date="2021-04" db="EMBL/GenBank/DDBJ databases">
        <authorList>
            <person name="Gilroy R."/>
        </authorList>
    </citation>
    <scope>NUCLEOTIDE SEQUENCE</scope>
    <source>
        <strain evidence="3">5032</strain>
    </source>
</reference>
<name>A0A9D2HQL2_9BACT</name>
<dbReference type="EMBL" id="DWZD01000053">
    <property type="protein sequence ID" value="HJA80003.1"/>
    <property type="molecule type" value="Genomic_DNA"/>
</dbReference>
<reference evidence="3" key="1">
    <citation type="journal article" date="2021" name="PeerJ">
        <title>Extensive microbial diversity within the chicken gut microbiome revealed by metagenomics and culture.</title>
        <authorList>
            <person name="Gilroy R."/>
            <person name="Ravi A."/>
            <person name="Getino M."/>
            <person name="Pursley I."/>
            <person name="Horton D.L."/>
            <person name="Alikhan N.F."/>
            <person name="Baker D."/>
            <person name="Gharbi K."/>
            <person name="Hall N."/>
            <person name="Watson M."/>
            <person name="Adriaenssens E.M."/>
            <person name="Foster-Nyarko E."/>
            <person name="Jarju S."/>
            <person name="Secka A."/>
            <person name="Antonio M."/>
            <person name="Oren A."/>
            <person name="Chaudhuri R.R."/>
            <person name="La Ragione R."/>
            <person name="Hildebrand F."/>
            <person name="Pallen M.J."/>
        </authorList>
    </citation>
    <scope>NUCLEOTIDE SEQUENCE</scope>
    <source>
        <strain evidence="3">5032</strain>
    </source>
</reference>
<protein>
    <submittedName>
        <fullName evidence="3">C-GCAxxG-C-C family protein</fullName>
    </submittedName>
</protein>
<dbReference type="PROSITE" id="PS51318">
    <property type="entry name" value="TAT"/>
    <property type="match status" value="1"/>
</dbReference>
<dbReference type="SUPFAM" id="SSF48695">
    <property type="entry name" value="Multiheme cytochromes"/>
    <property type="match status" value="1"/>
</dbReference>
<gene>
    <name evidence="3" type="ORF">H9784_10655</name>
</gene>
<evidence type="ECO:0000313" key="3">
    <source>
        <dbReference type="EMBL" id="HJA80003.1"/>
    </source>
</evidence>
<accession>A0A9D2HQL2</accession>
<evidence type="ECO:0000256" key="2">
    <source>
        <dbReference type="SAM" id="SignalP"/>
    </source>
</evidence>
<proteinExistence type="predicted"/>
<dbReference type="GO" id="GO:0051536">
    <property type="term" value="F:iron-sulfur cluster binding"/>
    <property type="evidence" value="ECO:0007669"/>
    <property type="project" value="UniProtKB-KW"/>
</dbReference>
<evidence type="ECO:0000313" key="4">
    <source>
        <dbReference type="Proteomes" id="UP000823821"/>
    </source>
</evidence>
<dbReference type="InterPro" id="IPR010181">
    <property type="entry name" value="CGCAxxGCC_motif"/>
</dbReference>
<evidence type="ECO:0000256" key="1">
    <source>
        <dbReference type="ARBA" id="ARBA00023014"/>
    </source>
</evidence>
<organism evidence="3 4">
    <name type="scientific">Candidatus Desulfovibrio intestinavium</name>
    <dbReference type="NCBI Taxonomy" id="2838534"/>
    <lineage>
        <taxon>Bacteria</taxon>
        <taxon>Pseudomonadati</taxon>
        <taxon>Thermodesulfobacteriota</taxon>
        <taxon>Desulfovibrionia</taxon>
        <taxon>Desulfovibrionales</taxon>
        <taxon>Desulfovibrionaceae</taxon>
        <taxon>Desulfovibrio</taxon>
    </lineage>
</organism>
<dbReference type="InterPro" id="IPR036280">
    <property type="entry name" value="Multihaem_cyt_sf"/>
</dbReference>
<feature type="chain" id="PRO_5038712500" evidence="2">
    <location>
        <begin position="23"/>
        <end position="276"/>
    </location>
</feature>